<evidence type="ECO:0000256" key="2">
    <source>
        <dbReference type="ARBA" id="ARBA00023015"/>
    </source>
</evidence>
<proteinExistence type="inferred from homology"/>
<dbReference type="CDD" id="cd15831">
    <property type="entry name" value="BTAD"/>
    <property type="match status" value="1"/>
</dbReference>
<evidence type="ECO:0000256" key="1">
    <source>
        <dbReference type="ARBA" id="ARBA00005820"/>
    </source>
</evidence>
<dbReference type="SMART" id="SM00862">
    <property type="entry name" value="Trans_reg_C"/>
    <property type="match status" value="1"/>
</dbReference>
<dbReference type="PANTHER" id="PTHR35807">
    <property type="entry name" value="TRANSCRIPTIONAL REGULATOR REDD-RELATED"/>
    <property type="match status" value="1"/>
</dbReference>
<dbReference type="SMART" id="SM01043">
    <property type="entry name" value="BTAD"/>
    <property type="match status" value="1"/>
</dbReference>
<dbReference type="InterPro" id="IPR016032">
    <property type="entry name" value="Sig_transdc_resp-reg_C-effctor"/>
</dbReference>
<feature type="domain" description="OmpR/PhoB-type" evidence="6">
    <location>
        <begin position="5"/>
        <end position="114"/>
    </location>
</feature>
<dbReference type="PRINTS" id="PR00364">
    <property type="entry name" value="DISEASERSIST"/>
</dbReference>
<dbReference type="GO" id="GO:0000160">
    <property type="term" value="P:phosphorelay signal transduction system"/>
    <property type="evidence" value="ECO:0007669"/>
    <property type="project" value="InterPro"/>
</dbReference>
<organism evidence="7 8">
    <name type="scientific">Saccharothrix espanaensis (strain ATCC 51144 / DSM 44229 / JCM 9112 / NBRC 15066 / NRRL 15764)</name>
    <dbReference type="NCBI Taxonomy" id="1179773"/>
    <lineage>
        <taxon>Bacteria</taxon>
        <taxon>Bacillati</taxon>
        <taxon>Actinomycetota</taxon>
        <taxon>Actinomycetes</taxon>
        <taxon>Pseudonocardiales</taxon>
        <taxon>Pseudonocardiaceae</taxon>
        <taxon>Saccharothrix</taxon>
    </lineage>
</organism>
<evidence type="ECO:0000256" key="4">
    <source>
        <dbReference type="ARBA" id="ARBA00023163"/>
    </source>
</evidence>
<dbReference type="InterPro" id="IPR011990">
    <property type="entry name" value="TPR-like_helical_dom_sf"/>
</dbReference>
<keyword evidence="4" id="KW-0804">Transcription</keyword>
<dbReference type="SUPFAM" id="SSF46894">
    <property type="entry name" value="C-terminal effector domain of the bipartite response regulators"/>
    <property type="match status" value="1"/>
</dbReference>
<dbReference type="Pfam" id="PF03704">
    <property type="entry name" value="BTAD"/>
    <property type="match status" value="1"/>
</dbReference>
<sequence length="939" mass="102070">MARCEAVGCRSGWGKRVEIEIRVLGEVTVRGATGVVDPGPARQRCVLAALAVEVGRVVPTQRLVTRVWGADPPHRARATLSSYVSRLRTVLARASSSPGGGELLQRASGYVLSLDDMAVDLHRFSTLRSRARSARDEEAELLLSEAVQLWRGEAFSGLDGEWVAAERDRLHLERFAAEADLIDLRLRNGSGDDLVAWLAARTAEHPLDERATGQYMLALYRAGRAADALEHYRRHRDWLAEELGADPRDSLRSLHRRILASDPTLDAVARPASTVTPVVVPRQLPAVPAAFVGRLDELGRLDIAGDASFTTTVVSAIAGNGGVGKTWLALHWAHRRLDRFPDGQLFVDLRGFGPDGRPMEAGTALRGFLDTLGVRPGAVPADPHAQSALFRSLVAGKRMLIVLDNAATADQVEPLLPGGGSCTVLVTSRNHLPSLITRHGAHHLALDALTEAEARALLTHRLGAARADAESAAIDAIITACGGLPLALGIIAGRAQLRPGLPLSLLATEIIESGLHALDDETAGLPAVLSWSYRALNADQATAFALLGVAPGPDIALAAVAALLDRPLSVTRTVLRGLVHASLLEQDSQGRYRMHDLVRQYAASLPVRDGGLARRRVLDHYAHTARTAMRLVHPRMRDFAHDPGLPGHAPEPLASREQAWLWFRHEQRCVLAAQRLAIDLDDHRTAYLIARYLYPFHFMTADFAHEVESWRTALPAVLRLDDPTAHGDAYRSLGWALCSVGRLDEGTRYLDTALGIAEETGDDRCLSGVYIAFALALGDQGRHADALRSATQAIHLISRTEPSPSTSTARTIAAHHAARLGHHDLATAHCHAVLQELRGHPDRDIEANVLFTLGLVAIGTGDTRHAVTQLETALALFRDDANTFMQADTLEKLAEALDALDHHDQARRHRRAAASLYLAQQRQNDLRRVRQQESNQSQR</sequence>
<dbReference type="InterPro" id="IPR005158">
    <property type="entry name" value="BTAD"/>
</dbReference>
<dbReference type="InterPro" id="IPR001867">
    <property type="entry name" value="OmpR/PhoB-type_DNA-bd"/>
</dbReference>
<dbReference type="InterPro" id="IPR036388">
    <property type="entry name" value="WH-like_DNA-bd_sf"/>
</dbReference>
<dbReference type="eggNOG" id="COG3629">
    <property type="taxonomic scope" value="Bacteria"/>
</dbReference>
<dbReference type="PROSITE" id="PS51755">
    <property type="entry name" value="OMPR_PHOB"/>
    <property type="match status" value="1"/>
</dbReference>
<dbReference type="GO" id="GO:0043531">
    <property type="term" value="F:ADP binding"/>
    <property type="evidence" value="ECO:0007669"/>
    <property type="project" value="InterPro"/>
</dbReference>
<dbReference type="SUPFAM" id="SSF48452">
    <property type="entry name" value="TPR-like"/>
    <property type="match status" value="3"/>
</dbReference>
<dbReference type="BioCyc" id="SESP1179773:BN6_RS27900-MONOMER"/>
<dbReference type="GO" id="GO:0006355">
    <property type="term" value="P:regulation of DNA-templated transcription"/>
    <property type="evidence" value="ECO:0007669"/>
    <property type="project" value="InterPro"/>
</dbReference>
<dbReference type="InterPro" id="IPR051677">
    <property type="entry name" value="AfsR-DnrI-RedD_regulator"/>
</dbReference>
<evidence type="ECO:0000259" key="6">
    <source>
        <dbReference type="PROSITE" id="PS51755"/>
    </source>
</evidence>
<dbReference type="GO" id="GO:0003677">
    <property type="term" value="F:DNA binding"/>
    <property type="evidence" value="ECO:0007669"/>
    <property type="project" value="UniProtKB-UniRule"/>
</dbReference>
<keyword evidence="2" id="KW-0805">Transcription regulation</keyword>
<dbReference type="PANTHER" id="PTHR35807:SF1">
    <property type="entry name" value="TRANSCRIPTIONAL REGULATOR REDD"/>
    <property type="match status" value="1"/>
</dbReference>
<evidence type="ECO:0000256" key="3">
    <source>
        <dbReference type="ARBA" id="ARBA00023125"/>
    </source>
</evidence>
<dbReference type="Gene3D" id="1.25.40.10">
    <property type="entry name" value="Tetratricopeptide repeat domain"/>
    <property type="match status" value="2"/>
</dbReference>
<keyword evidence="8" id="KW-1185">Reference proteome</keyword>
<dbReference type="eggNOG" id="COG3903">
    <property type="taxonomic scope" value="Bacteria"/>
</dbReference>
<dbReference type="SUPFAM" id="SSF52540">
    <property type="entry name" value="P-loop containing nucleoside triphosphate hydrolases"/>
    <property type="match status" value="1"/>
</dbReference>
<name>K0K8V8_SACES</name>
<evidence type="ECO:0000256" key="5">
    <source>
        <dbReference type="PROSITE-ProRule" id="PRU01091"/>
    </source>
</evidence>
<dbReference type="Gene3D" id="3.40.50.300">
    <property type="entry name" value="P-loop containing nucleotide triphosphate hydrolases"/>
    <property type="match status" value="1"/>
</dbReference>
<comment type="similarity">
    <text evidence="1">Belongs to the AfsR/DnrI/RedD regulatory family.</text>
</comment>
<dbReference type="Pfam" id="PF00486">
    <property type="entry name" value="Trans_reg_C"/>
    <property type="match status" value="1"/>
</dbReference>
<gene>
    <name evidence="7" type="ordered locus">BN6_58000</name>
</gene>
<dbReference type="OrthoDB" id="7628974at2"/>
<accession>K0K8V8</accession>
<feature type="DNA-binding region" description="OmpR/PhoB-type" evidence="5">
    <location>
        <begin position="5"/>
        <end position="114"/>
    </location>
</feature>
<dbReference type="Gene3D" id="1.10.10.10">
    <property type="entry name" value="Winged helix-like DNA-binding domain superfamily/Winged helix DNA-binding domain"/>
    <property type="match status" value="2"/>
</dbReference>
<evidence type="ECO:0000313" key="8">
    <source>
        <dbReference type="Proteomes" id="UP000006281"/>
    </source>
</evidence>
<evidence type="ECO:0000313" key="7">
    <source>
        <dbReference type="EMBL" id="CCH33058.1"/>
    </source>
</evidence>
<dbReference type="InterPro" id="IPR027417">
    <property type="entry name" value="P-loop_NTPase"/>
</dbReference>
<keyword evidence="3 5" id="KW-0238">DNA-binding</keyword>
<reference evidence="7 8" key="1">
    <citation type="journal article" date="2012" name="BMC Genomics">
        <title>Complete genome sequence of Saccharothrix espanaensis DSM 44229T and comparison to the other completely sequenced Pseudonocardiaceae.</title>
        <authorList>
            <person name="Strobel T."/>
            <person name="Al-Dilaimi A."/>
            <person name="Blom J."/>
            <person name="Gessner A."/>
            <person name="Kalinowski J."/>
            <person name="Luzhetska M."/>
            <person name="Puhler A."/>
            <person name="Szczepanowski R."/>
            <person name="Bechthold A."/>
            <person name="Ruckert C."/>
        </authorList>
    </citation>
    <scope>NUCLEOTIDE SEQUENCE [LARGE SCALE GENOMIC DNA]</scope>
    <source>
        <strain evidence="8">ATCC 51144 / DSM 44229 / JCM 9112 / NBRC 15066 / NRRL 15764</strain>
    </source>
</reference>
<dbReference type="InterPro" id="IPR019734">
    <property type="entry name" value="TPR_rpt"/>
</dbReference>
<dbReference type="HOGENOM" id="CLU_004665_2_0_11"/>
<dbReference type="Proteomes" id="UP000006281">
    <property type="component" value="Chromosome"/>
</dbReference>
<dbReference type="EMBL" id="HE804045">
    <property type="protein sequence ID" value="CCH33058.1"/>
    <property type="molecule type" value="Genomic_DNA"/>
</dbReference>
<dbReference type="STRING" id="1179773.BN6_58000"/>
<dbReference type="AlphaFoldDB" id="K0K8V8"/>
<dbReference type="PATRIC" id="fig|1179773.3.peg.5829"/>
<protein>
    <submittedName>
        <fullName evidence="7">Transcriptional regulator, SARP family</fullName>
    </submittedName>
</protein>
<dbReference type="SMART" id="SM00028">
    <property type="entry name" value="TPR"/>
    <property type="match status" value="3"/>
</dbReference>
<dbReference type="KEGG" id="sesp:BN6_58000"/>